<proteinExistence type="predicted"/>
<reference evidence="2 3" key="1">
    <citation type="journal article" date="2016" name="Genome Announc.">
        <title>First Complete Genome Sequence of a Subdivision 6 Acidobacterium Strain.</title>
        <authorList>
            <person name="Huang S."/>
            <person name="Vieira S."/>
            <person name="Bunk B."/>
            <person name="Riedel T."/>
            <person name="Sproer C."/>
            <person name="Overmann J."/>
        </authorList>
    </citation>
    <scope>NUCLEOTIDE SEQUENCE [LARGE SCALE GENOMIC DNA]</scope>
    <source>
        <strain evidence="3">DSM 100886 HEG_-6_39</strain>
    </source>
</reference>
<keyword evidence="1" id="KW-0812">Transmembrane</keyword>
<feature type="transmembrane region" description="Helical" evidence="1">
    <location>
        <begin position="117"/>
        <end position="140"/>
    </location>
</feature>
<name>A0A143PNY6_LUTPR</name>
<dbReference type="STRING" id="1855912.LuPra_03535"/>
<organism evidence="2 3">
    <name type="scientific">Luteitalea pratensis</name>
    <dbReference type="NCBI Taxonomy" id="1855912"/>
    <lineage>
        <taxon>Bacteria</taxon>
        <taxon>Pseudomonadati</taxon>
        <taxon>Acidobacteriota</taxon>
        <taxon>Vicinamibacteria</taxon>
        <taxon>Vicinamibacterales</taxon>
        <taxon>Vicinamibacteraceae</taxon>
        <taxon>Luteitalea</taxon>
    </lineage>
</organism>
<dbReference type="Proteomes" id="UP000076079">
    <property type="component" value="Chromosome"/>
</dbReference>
<evidence type="ECO:0000313" key="3">
    <source>
        <dbReference type="Proteomes" id="UP000076079"/>
    </source>
</evidence>
<feature type="transmembrane region" description="Helical" evidence="1">
    <location>
        <begin position="225"/>
        <end position="253"/>
    </location>
</feature>
<keyword evidence="3" id="KW-1185">Reference proteome</keyword>
<feature type="transmembrane region" description="Helical" evidence="1">
    <location>
        <begin position="193"/>
        <end position="219"/>
    </location>
</feature>
<evidence type="ECO:0000256" key="1">
    <source>
        <dbReference type="SAM" id="Phobius"/>
    </source>
</evidence>
<accession>A0A143PNY6</accession>
<sequence length="368" mass="38711">MLAAGAVSRAAPAEACRCPPAAFVIVEGARTPRRMRIPALKLPIKRGALLAAANWPVVVLQFIAEATFKILLAVPIVGGTFLVALALNQDVQDVLGDDLDLRASATGVATSLLEHPVALVSFLSAVGIVVIGGSALMFILKGGTLSVLVEAQRHAGPLERYPVRLAFLRRASRTDVDVFLQGTRRLRRRFLRLGAFLLAIYLLSGVAYLAVIVAGYRAVGEDGFLVGWTVIAALCSALLVAWLALVNTLYLVLQVIVAAHDLSVRAGVGEAIRLIRADPMRTLGVFIVTAGLVGLATLASIVATAGLGLISFVPFVGLAVLPLQLFAWLLRGLVFQYLGLTSAGAYLFLYDAPHESPEGAIVPGGVPA</sequence>
<feature type="transmembrane region" description="Helical" evidence="1">
    <location>
        <begin position="70"/>
        <end position="87"/>
    </location>
</feature>
<evidence type="ECO:0000313" key="2">
    <source>
        <dbReference type="EMBL" id="AMY10305.1"/>
    </source>
</evidence>
<protein>
    <recommendedName>
        <fullName evidence="4">YihY/virulence factor BrkB family protein</fullName>
    </recommendedName>
</protein>
<dbReference type="EMBL" id="CP015136">
    <property type="protein sequence ID" value="AMY10305.1"/>
    <property type="molecule type" value="Genomic_DNA"/>
</dbReference>
<reference evidence="3" key="2">
    <citation type="submission" date="2016-04" db="EMBL/GenBank/DDBJ databases">
        <title>First Complete Genome Sequence of a Subdivision 6 Acidobacterium.</title>
        <authorList>
            <person name="Huang S."/>
            <person name="Vieira S."/>
            <person name="Bunk B."/>
            <person name="Riedel T."/>
            <person name="Sproeer C."/>
            <person name="Overmann J."/>
        </authorList>
    </citation>
    <scope>NUCLEOTIDE SEQUENCE [LARGE SCALE GENOMIC DNA]</scope>
    <source>
        <strain evidence="3">DSM 100886 HEG_-6_39</strain>
    </source>
</reference>
<keyword evidence="1" id="KW-1133">Transmembrane helix</keyword>
<keyword evidence="1" id="KW-0472">Membrane</keyword>
<evidence type="ECO:0008006" key="4">
    <source>
        <dbReference type="Google" id="ProtNLM"/>
    </source>
</evidence>
<dbReference type="AlphaFoldDB" id="A0A143PNY6"/>
<feature type="transmembrane region" description="Helical" evidence="1">
    <location>
        <begin position="283"/>
        <end position="303"/>
    </location>
</feature>
<feature type="transmembrane region" description="Helical" evidence="1">
    <location>
        <begin position="309"/>
        <end position="330"/>
    </location>
</feature>
<dbReference type="KEGG" id="abac:LuPra_03535"/>
<gene>
    <name evidence="2" type="ORF">LuPra_03535</name>
</gene>
<dbReference type="RefSeq" id="WP_157899335.1">
    <property type="nucleotide sequence ID" value="NZ_CP015136.1"/>
</dbReference>